<name>T1BUZ2_9ZZZZ</name>
<reference evidence="2" key="2">
    <citation type="journal article" date="2014" name="ISME J.">
        <title>Microbial stratification in low pH oxic and suboxic macroscopic growths along an acid mine drainage.</title>
        <authorList>
            <person name="Mendez-Garcia C."/>
            <person name="Mesa V."/>
            <person name="Sprenger R.R."/>
            <person name="Richter M."/>
            <person name="Diez M.S."/>
            <person name="Solano J."/>
            <person name="Bargiela R."/>
            <person name="Golyshina O.V."/>
            <person name="Manteca A."/>
            <person name="Ramos J.L."/>
            <person name="Gallego J.R."/>
            <person name="Llorente I."/>
            <person name="Martins Dos Santos V.A."/>
            <person name="Jensen O.N."/>
            <person name="Pelaez A.I."/>
            <person name="Sanchez J."/>
            <person name="Ferrer M."/>
        </authorList>
    </citation>
    <scope>NUCLEOTIDE SEQUENCE</scope>
</reference>
<evidence type="ECO:0000313" key="2">
    <source>
        <dbReference type="EMBL" id="EQD73642.1"/>
    </source>
</evidence>
<reference evidence="2" key="1">
    <citation type="submission" date="2013-08" db="EMBL/GenBank/DDBJ databases">
        <authorList>
            <person name="Mendez C."/>
            <person name="Richter M."/>
            <person name="Ferrer M."/>
            <person name="Sanchez J."/>
        </authorList>
    </citation>
    <scope>NUCLEOTIDE SEQUENCE</scope>
</reference>
<keyword evidence="1" id="KW-1277">Toxin-antitoxin system</keyword>
<dbReference type="AlphaFoldDB" id="T1BUZ2"/>
<dbReference type="EMBL" id="AUZX01003535">
    <property type="protein sequence ID" value="EQD73642.1"/>
    <property type="molecule type" value="Genomic_DNA"/>
</dbReference>
<organism evidence="2">
    <name type="scientific">mine drainage metagenome</name>
    <dbReference type="NCBI Taxonomy" id="410659"/>
    <lineage>
        <taxon>unclassified sequences</taxon>
        <taxon>metagenomes</taxon>
        <taxon>ecological metagenomes</taxon>
    </lineage>
</organism>
<dbReference type="InterPro" id="IPR035093">
    <property type="entry name" value="RelE/ParE_toxin_dom_sf"/>
</dbReference>
<dbReference type="Pfam" id="PF05016">
    <property type="entry name" value="ParE_toxin"/>
    <property type="match status" value="1"/>
</dbReference>
<dbReference type="Gene3D" id="3.30.2310.20">
    <property type="entry name" value="RelE-like"/>
    <property type="match status" value="1"/>
</dbReference>
<accession>T1BUZ2</accession>
<sequence length="66" mass="7381">MAGVFQRPAARRDLIEHYVFLADNGGETVADRFLTRAQESFTQILEQPLMGSPLASHRPELAGLRK</sequence>
<proteinExistence type="predicted"/>
<protein>
    <submittedName>
        <fullName evidence="2">Plasmid stabilization system</fullName>
    </submittedName>
</protein>
<gene>
    <name evidence="2" type="ORF">B1A_04849</name>
</gene>
<comment type="caution">
    <text evidence="2">The sequence shown here is derived from an EMBL/GenBank/DDBJ whole genome shotgun (WGS) entry which is preliminary data.</text>
</comment>
<feature type="non-terminal residue" evidence="2">
    <location>
        <position position="66"/>
    </location>
</feature>
<evidence type="ECO:0000256" key="1">
    <source>
        <dbReference type="ARBA" id="ARBA00022649"/>
    </source>
</evidence>
<dbReference type="InterPro" id="IPR007712">
    <property type="entry name" value="RelE/ParE_toxin"/>
</dbReference>